<dbReference type="PANTHER" id="PTHR45033">
    <property type="match status" value="1"/>
</dbReference>
<dbReference type="InterPro" id="IPR020843">
    <property type="entry name" value="ER"/>
</dbReference>
<dbReference type="InterPro" id="IPR013154">
    <property type="entry name" value="ADH-like_N"/>
</dbReference>
<evidence type="ECO:0000313" key="3">
    <source>
        <dbReference type="Proteomes" id="UP000757232"/>
    </source>
</evidence>
<dbReference type="Pfam" id="PF08240">
    <property type="entry name" value="ADH_N"/>
    <property type="match status" value="1"/>
</dbReference>
<dbReference type="EMBL" id="LNZH02000216">
    <property type="protein sequence ID" value="OCB84202.1"/>
    <property type="molecule type" value="Genomic_DNA"/>
</dbReference>
<accession>A0A9Q5HQZ9</accession>
<comment type="caution">
    <text evidence="2">The sequence shown here is derived from an EMBL/GenBank/DDBJ whole genome shotgun (WGS) entry which is preliminary data.</text>
</comment>
<keyword evidence="3" id="KW-1185">Reference proteome</keyword>
<organism evidence="2 3">
    <name type="scientific">Sanghuangporus baumii</name>
    <name type="common">Phellinus baumii</name>
    <dbReference type="NCBI Taxonomy" id="108892"/>
    <lineage>
        <taxon>Eukaryota</taxon>
        <taxon>Fungi</taxon>
        <taxon>Dikarya</taxon>
        <taxon>Basidiomycota</taxon>
        <taxon>Agaricomycotina</taxon>
        <taxon>Agaricomycetes</taxon>
        <taxon>Hymenochaetales</taxon>
        <taxon>Hymenochaetaceae</taxon>
        <taxon>Sanghuangporus</taxon>
    </lineage>
</organism>
<dbReference type="Gene3D" id="3.90.180.10">
    <property type="entry name" value="Medium-chain alcohol dehydrogenases, catalytic domain"/>
    <property type="match status" value="1"/>
</dbReference>
<sequence length="360" mass="38776">MSLPRTGRALVIKKAKVKPNASVYHDVVVENRSVEPPLHPGEILVKVSAVAFNHRDLWIRKGLYPGIAFDSVLGSDAVGTVIASGDQSDGLLNKRVFIVPMQGWESHPDAPESTFGVVGGNRFPSFGVFSEFVKISRDQVVEAPEHLEDHHAAAWPLAGVTAWRAVAIAADVQKGDNILITGIGGGVALIAMQLCIAKGANVYVTSGNDQKIQKAVGLGARGGVNYRSSEWPTDLARLLQQGNAVLSAIIDSGGGDLFKKVGNLLKLGGKLVCYGMTAEPKITFTMREVMKNQKLIGTTMGSKKDLIDATEFIRLHGVKPAVSVVLESLDDFEQGFQLMQRGDQFGKIVMKVHRSRSSRL</sequence>
<dbReference type="Gene3D" id="3.40.50.720">
    <property type="entry name" value="NAD(P)-binding Rossmann-like Domain"/>
    <property type="match status" value="1"/>
</dbReference>
<dbReference type="FunFam" id="3.40.50.720:FF:000481">
    <property type="entry name" value="Alcohol dehydrogenase, variant"/>
    <property type="match status" value="1"/>
</dbReference>
<dbReference type="InterPro" id="IPR011032">
    <property type="entry name" value="GroES-like_sf"/>
</dbReference>
<dbReference type="Pfam" id="PF00107">
    <property type="entry name" value="ADH_zinc_N"/>
    <property type="match status" value="1"/>
</dbReference>
<reference evidence="2" key="1">
    <citation type="submission" date="2016-06" db="EMBL/GenBank/DDBJ databases">
        <title>Draft Genome sequence of the fungus Inonotus baumii.</title>
        <authorList>
            <person name="Zhu H."/>
            <person name="Lin W."/>
        </authorList>
    </citation>
    <scope>NUCLEOTIDE SEQUENCE</scope>
    <source>
        <strain evidence="2">821</strain>
    </source>
</reference>
<dbReference type="SMART" id="SM00829">
    <property type="entry name" value="PKS_ER"/>
    <property type="match status" value="1"/>
</dbReference>
<dbReference type="GO" id="GO:0016491">
    <property type="term" value="F:oxidoreductase activity"/>
    <property type="evidence" value="ECO:0007669"/>
    <property type="project" value="InterPro"/>
</dbReference>
<feature type="domain" description="Enoyl reductase (ER)" evidence="1">
    <location>
        <begin position="22"/>
        <end position="350"/>
    </location>
</feature>
<evidence type="ECO:0000313" key="2">
    <source>
        <dbReference type="EMBL" id="OCB84202.1"/>
    </source>
</evidence>
<dbReference type="InterPro" id="IPR036291">
    <property type="entry name" value="NAD(P)-bd_dom_sf"/>
</dbReference>
<dbReference type="SUPFAM" id="SSF50129">
    <property type="entry name" value="GroES-like"/>
    <property type="match status" value="1"/>
</dbReference>
<proteinExistence type="predicted"/>
<protein>
    <submittedName>
        <fullName evidence="2">NAD-binding protein</fullName>
    </submittedName>
</protein>
<dbReference type="InterPro" id="IPR013149">
    <property type="entry name" value="ADH-like_C"/>
</dbReference>
<dbReference type="Proteomes" id="UP000757232">
    <property type="component" value="Unassembled WGS sequence"/>
</dbReference>
<name>A0A9Q5HQZ9_SANBA</name>
<dbReference type="AlphaFoldDB" id="A0A9Q5HQZ9"/>
<dbReference type="SUPFAM" id="SSF51735">
    <property type="entry name" value="NAD(P)-binding Rossmann-fold domains"/>
    <property type="match status" value="1"/>
</dbReference>
<dbReference type="InterPro" id="IPR052711">
    <property type="entry name" value="Zinc_ADH-like"/>
</dbReference>
<evidence type="ECO:0000259" key="1">
    <source>
        <dbReference type="SMART" id="SM00829"/>
    </source>
</evidence>
<gene>
    <name evidence="2" type="ORF">A7U60_g8878</name>
</gene>
<dbReference type="PANTHER" id="PTHR45033:SF3">
    <property type="entry name" value="DEHYDROGENASE, PUTATIVE (AFU_ORTHOLOGUE AFUA_2G13270)-RELATED"/>
    <property type="match status" value="1"/>
</dbReference>
<dbReference type="OrthoDB" id="1706066at2759"/>